<keyword evidence="3" id="KW-1185">Reference proteome</keyword>
<dbReference type="EMBL" id="JGYX01000005">
    <property type="protein sequence ID" value="KFI60477.1"/>
    <property type="molecule type" value="Genomic_DNA"/>
</dbReference>
<dbReference type="OrthoDB" id="9781559at2"/>
<name>A0A087ANX7_9BIFI</name>
<dbReference type="AlphaFoldDB" id="A0A087ANX7"/>
<sequence length="299" mass="32428">MVTTYQTDSPTASVVYMTRDISPAGLMKAYEALGVKPKGKVAVKLSTGEGGNTHYLQPALIKDLVQRLDGTIVECNTAYAGTRNESSKHWETIKEHGFMEIAPVDLQDEEGEIEIPIEGGKRLTSDTVGSHFPNYDYYVVLSHFKGHVMGGFGGALKNISIGIASSHGKERIHSGQDEALPNAFDGDHDSFLEAMAEAATGVFNALHGNMLFINVMNNLSVDCDCDGNPHAPQMNDIGILASLDPVAVDQACVDQVYLSDDNNGPLIERMESRHAIHTVEHAVEMGLGNRNYRLIDLDA</sequence>
<comment type="caution">
    <text evidence="2">The sequence shown here is derived from an EMBL/GenBank/DDBJ whole genome shotgun (WGS) entry which is preliminary data.</text>
</comment>
<dbReference type="RefSeq" id="WP_051917148.1">
    <property type="nucleotide sequence ID" value="NZ_JGYX01000005.1"/>
</dbReference>
<evidence type="ECO:0000313" key="3">
    <source>
        <dbReference type="Proteomes" id="UP000029046"/>
    </source>
</evidence>
<gene>
    <name evidence="2" type="ORF">BIGA_1070</name>
</gene>
<dbReference type="eggNOG" id="COG2768">
    <property type="taxonomic scope" value="Bacteria"/>
</dbReference>
<reference evidence="2 3" key="1">
    <citation type="submission" date="2014-03" db="EMBL/GenBank/DDBJ databases">
        <title>Genomics of Bifidobacteria.</title>
        <authorList>
            <person name="Ventura M."/>
            <person name="Milani C."/>
            <person name="Lugli G.A."/>
        </authorList>
    </citation>
    <scope>NUCLEOTIDE SEQUENCE [LARGE SCALE GENOMIC DNA]</scope>
    <source>
        <strain evidence="2 3">LMG 11586</strain>
    </source>
</reference>
<dbReference type="Pfam" id="PF04015">
    <property type="entry name" value="DUF362"/>
    <property type="match status" value="1"/>
</dbReference>
<protein>
    <recommendedName>
        <fullName evidence="1">DUF362 domain-containing protein</fullName>
    </recommendedName>
</protein>
<dbReference type="InterPro" id="IPR007160">
    <property type="entry name" value="DUF362"/>
</dbReference>
<feature type="domain" description="DUF362" evidence="1">
    <location>
        <begin position="41"/>
        <end position="254"/>
    </location>
</feature>
<proteinExistence type="predicted"/>
<dbReference type="Proteomes" id="UP000029046">
    <property type="component" value="Unassembled WGS sequence"/>
</dbReference>
<evidence type="ECO:0000313" key="2">
    <source>
        <dbReference type="EMBL" id="KFI60477.1"/>
    </source>
</evidence>
<evidence type="ECO:0000259" key="1">
    <source>
        <dbReference type="Pfam" id="PF04015"/>
    </source>
</evidence>
<organism evidence="2 3">
    <name type="scientific">Bifidobacterium pullorum subsp. gallinarum</name>
    <dbReference type="NCBI Taxonomy" id="78344"/>
    <lineage>
        <taxon>Bacteria</taxon>
        <taxon>Bacillati</taxon>
        <taxon>Actinomycetota</taxon>
        <taxon>Actinomycetes</taxon>
        <taxon>Bifidobacteriales</taxon>
        <taxon>Bifidobacteriaceae</taxon>
        <taxon>Bifidobacterium</taxon>
    </lineage>
</organism>
<dbReference type="Gene3D" id="3.40.50.11440">
    <property type="match status" value="1"/>
</dbReference>
<accession>A0A087ANX7</accession>